<dbReference type="EMBL" id="FQXS01000061">
    <property type="protein sequence ID" value="SHI15475.1"/>
    <property type="molecule type" value="Genomic_DNA"/>
</dbReference>
<name>A0A1M5YU13_9BACT</name>
<dbReference type="Gene3D" id="3.40.50.11900">
    <property type="match status" value="1"/>
</dbReference>
<dbReference type="AlphaFoldDB" id="A0A1M5YU13"/>
<dbReference type="Proteomes" id="UP000184139">
    <property type="component" value="Unassembled WGS sequence"/>
</dbReference>
<organism evidence="2 3">
    <name type="scientific">Desulfofustis glycolicus DSM 9705</name>
    <dbReference type="NCBI Taxonomy" id="1121409"/>
    <lineage>
        <taxon>Bacteria</taxon>
        <taxon>Pseudomonadati</taxon>
        <taxon>Thermodesulfobacteriota</taxon>
        <taxon>Desulfobulbia</taxon>
        <taxon>Desulfobulbales</taxon>
        <taxon>Desulfocapsaceae</taxon>
        <taxon>Desulfofustis</taxon>
    </lineage>
</organism>
<evidence type="ECO:0000313" key="2">
    <source>
        <dbReference type="EMBL" id="SHI15475.1"/>
    </source>
</evidence>
<dbReference type="OrthoDB" id="9810278at2"/>
<dbReference type="PANTHER" id="PTHR30548">
    <property type="entry name" value="2-HYDROXYGLUTARYL-COA DEHYDRATASE, D-COMPONENT-RELATED"/>
    <property type="match status" value="1"/>
</dbReference>
<comment type="similarity">
    <text evidence="1">Belongs to the FldB/FldC dehydratase alpha/beta subunit family.</text>
</comment>
<accession>A0A1M5YU13</accession>
<reference evidence="2 3" key="1">
    <citation type="submission" date="2016-11" db="EMBL/GenBank/DDBJ databases">
        <authorList>
            <person name="Jaros S."/>
            <person name="Januszkiewicz K."/>
            <person name="Wedrychowicz H."/>
        </authorList>
    </citation>
    <scope>NUCLEOTIDE SEQUENCE [LARGE SCALE GENOMIC DNA]</scope>
    <source>
        <strain evidence="2 3">DSM 9705</strain>
    </source>
</reference>
<evidence type="ECO:0000256" key="1">
    <source>
        <dbReference type="ARBA" id="ARBA00005806"/>
    </source>
</evidence>
<dbReference type="Gene3D" id="1.20.1270.370">
    <property type="match status" value="1"/>
</dbReference>
<dbReference type="PANTHER" id="PTHR30548:SF6">
    <property type="entry name" value="DEHYDRATASE SUBUNIT YJIM-RELATED"/>
    <property type="match status" value="1"/>
</dbReference>
<protein>
    <submittedName>
        <fullName evidence="2">Benzoyl-CoA reductase/2-hydroxyglutaryl-CoA dehydratase subunit, BcrC/BadD/HgdB</fullName>
    </submittedName>
</protein>
<dbReference type="STRING" id="1121409.SAMN02745124_04442"/>
<dbReference type="InterPro" id="IPR010327">
    <property type="entry name" value="FldB/FldC_alpha/beta"/>
</dbReference>
<dbReference type="NCBIfam" id="NF040772">
    <property type="entry name" value="double_cubane"/>
    <property type="match status" value="1"/>
</dbReference>
<sequence length="393" mass="44286">MVLAVTETIQDVHNDFALSLEMAKEGGQKVVGCLCSYSPTELILAAGAIPVGLCGSTQEPITKAEEILSPDQCPKVKATYGRAVAGTCPIFPLADCVIAETTCDGRKKMYELLEREVPMSIMDLPQKPETPAALNHWIEEVRQTKSFLEQQLGVTITDDDLRSAIVMGNKRRKLITDLYYCRIHNPGPINGLEFINTMSKLQYYTDFDQHIATLEKFYSELQQLIEEKHYAHSADQPRILWTGLGNSLGCSKVLELVEECGGVVVCQEGCGGLTRSEDQIVLGENEDPIVAIAKRYLRVTCACMTPNSQRFDDLERLCREFKIDGVIDLAWQFCQPFEIESYRVKELVKDKLGLPFLHVVTDYSQSDTEQLRIRVEGFMERIATRKKYADRRL</sequence>
<dbReference type="RefSeq" id="WP_073379539.1">
    <property type="nucleotide sequence ID" value="NZ_FQXS01000061.1"/>
</dbReference>
<gene>
    <name evidence="2" type="ORF">SAMN02745124_04442</name>
</gene>
<evidence type="ECO:0000313" key="3">
    <source>
        <dbReference type="Proteomes" id="UP000184139"/>
    </source>
</evidence>
<dbReference type="Gene3D" id="3.40.50.11890">
    <property type="match status" value="1"/>
</dbReference>
<keyword evidence="3" id="KW-1185">Reference proteome</keyword>
<dbReference type="Pfam" id="PF06050">
    <property type="entry name" value="HGD-D"/>
    <property type="match status" value="1"/>
</dbReference>
<dbReference type="InterPro" id="IPR047678">
    <property type="entry name" value="YjiM-like"/>
</dbReference>
<proteinExistence type="inferred from homology"/>